<dbReference type="EMBL" id="AVOT02014212">
    <property type="protein sequence ID" value="MBW0497487.1"/>
    <property type="molecule type" value="Genomic_DNA"/>
</dbReference>
<dbReference type="AlphaFoldDB" id="A0A9Q3HAN4"/>
<name>A0A9Q3HAN4_9BASI</name>
<keyword evidence="2" id="KW-1185">Reference proteome</keyword>
<evidence type="ECO:0000313" key="1">
    <source>
        <dbReference type="EMBL" id="MBW0497487.1"/>
    </source>
</evidence>
<gene>
    <name evidence="1" type="ORF">O181_037202</name>
</gene>
<dbReference type="Proteomes" id="UP000765509">
    <property type="component" value="Unassembled WGS sequence"/>
</dbReference>
<protein>
    <submittedName>
        <fullName evidence="1">Uncharacterized protein</fullName>
    </submittedName>
</protein>
<accession>A0A9Q3HAN4</accession>
<sequence>MRIVIAHQIFHIILPRRVGLNGLVTGIPGGQPAAAVMPDRTCSIQLTGCNYKNADIGDTAIGLLLIIDHIDA</sequence>
<reference evidence="1" key="1">
    <citation type="submission" date="2021-03" db="EMBL/GenBank/DDBJ databases">
        <title>Draft genome sequence of rust myrtle Austropuccinia psidii MF-1, a brazilian biotype.</title>
        <authorList>
            <person name="Quecine M.C."/>
            <person name="Pachon D.M.R."/>
            <person name="Bonatelli M.L."/>
            <person name="Correr F.H."/>
            <person name="Franceschini L.M."/>
            <person name="Leite T.F."/>
            <person name="Margarido G.R.A."/>
            <person name="Almeida C.A."/>
            <person name="Ferrarezi J.A."/>
            <person name="Labate C.A."/>
        </authorList>
    </citation>
    <scope>NUCLEOTIDE SEQUENCE</scope>
    <source>
        <strain evidence="1">MF-1</strain>
    </source>
</reference>
<organism evidence="1 2">
    <name type="scientific">Austropuccinia psidii MF-1</name>
    <dbReference type="NCBI Taxonomy" id="1389203"/>
    <lineage>
        <taxon>Eukaryota</taxon>
        <taxon>Fungi</taxon>
        <taxon>Dikarya</taxon>
        <taxon>Basidiomycota</taxon>
        <taxon>Pucciniomycotina</taxon>
        <taxon>Pucciniomycetes</taxon>
        <taxon>Pucciniales</taxon>
        <taxon>Sphaerophragmiaceae</taxon>
        <taxon>Austropuccinia</taxon>
    </lineage>
</organism>
<evidence type="ECO:0000313" key="2">
    <source>
        <dbReference type="Proteomes" id="UP000765509"/>
    </source>
</evidence>
<comment type="caution">
    <text evidence="1">The sequence shown here is derived from an EMBL/GenBank/DDBJ whole genome shotgun (WGS) entry which is preliminary data.</text>
</comment>
<proteinExistence type="predicted"/>